<dbReference type="OrthoDB" id="2376202at2"/>
<protein>
    <submittedName>
        <fullName evidence="2">Signal peptidase I</fullName>
    </submittedName>
</protein>
<proteinExistence type="predicted"/>
<dbReference type="Proteomes" id="UP000236893">
    <property type="component" value="Unassembled WGS sequence"/>
</dbReference>
<gene>
    <name evidence="2" type="ORF">C3K47_16550</name>
</gene>
<name>A0A2S4ZYR4_9SPHI</name>
<feature type="transmembrane region" description="Helical" evidence="1">
    <location>
        <begin position="43"/>
        <end position="60"/>
    </location>
</feature>
<keyword evidence="1" id="KW-1133">Transmembrane helix</keyword>
<accession>A0A2S4ZYR4</accession>
<evidence type="ECO:0000313" key="3">
    <source>
        <dbReference type="Proteomes" id="UP000236893"/>
    </source>
</evidence>
<keyword evidence="1" id="KW-0812">Transmembrane</keyword>
<feature type="transmembrane region" description="Helical" evidence="1">
    <location>
        <begin position="66"/>
        <end position="88"/>
    </location>
</feature>
<feature type="transmembrane region" description="Helical" evidence="1">
    <location>
        <begin position="12"/>
        <end position="31"/>
    </location>
</feature>
<keyword evidence="1" id="KW-0472">Membrane</keyword>
<dbReference type="RefSeq" id="WP_103790277.1">
    <property type="nucleotide sequence ID" value="NZ_PQVF01000013.1"/>
</dbReference>
<evidence type="ECO:0000313" key="2">
    <source>
        <dbReference type="EMBL" id="POY35189.1"/>
    </source>
</evidence>
<comment type="caution">
    <text evidence="2">The sequence shown here is derived from an EMBL/GenBank/DDBJ whole genome shotgun (WGS) entry which is preliminary data.</text>
</comment>
<feature type="transmembrane region" description="Helical" evidence="1">
    <location>
        <begin position="95"/>
        <end position="114"/>
    </location>
</feature>
<evidence type="ECO:0000256" key="1">
    <source>
        <dbReference type="SAM" id="Phobius"/>
    </source>
</evidence>
<dbReference type="AlphaFoldDB" id="A0A2S4ZYR4"/>
<sequence>MENQFSASAESPIGVGIIIAYLAIVLLGLIISWKIFVKASKPGWAAIIPIYNIIVLLEIVGRPTWWVILLFIPFVNFVILILICIDLAKSFGKSTAFGIGLFFLNLIFGAILAFGDAVYQGPSAQIPNKLANN</sequence>
<dbReference type="EMBL" id="PQVF01000013">
    <property type="protein sequence ID" value="POY35189.1"/>
    <property type="molecule type" value="Genomic_DNA"/>
</dbReference>
<reference evidence="2 3" key="1">
    <citation type="submission" date="2018-01" db="EMBL/GenBank/DDBJ databases">
        <authorList>
            <person name="Gaut B.S."/>
            <person name="Morton B.R."/>
            <person name="Clegg M.T."/>
            <person name="Duvall M.R."/>
        </authorList>
    </citation>
    <scope>NUCLEOTIDE SEQUENCE [LARGE SCALE GENOMIC DNA]</scope>
    <source>
        <strain evidence="2 3">HR-AV</strain>
    </source>
</reference>
<dbReference type="Pfam" id="PF18936">
    <property type="entry name" value="DUF5684"/>
    <property type="match status" value="1"/>
</dbReference>
<dbReference type="InterPro" id="IPR043739">
    <property type="entry name" value="DUF5684"/>
</dbReference>
<organism evidence="2 3">
    <name type="scientific">Solitalea longa</name>
    <dbReference type="NCBI Taxonomy" id="2079460"/>
    <lineage>
        <taxon>Bacteria</taxon>
        <taxon>Pseudomonadati</taxon>
        <taxon>Bacteroidota</taxon>
        <taxon>Sphingobacteriia</taxon>
        <taxon>Sphingobacteriales</taxon>
        <taxon>Sphingobacteriaceae</taxon>
        <taxon>Solitalea</taxon>
    </lineage>
</organism>
<keyword evidence="3" id="KW-1185">Reference proteome</keyword>